<reference evidence="1" key="2">
    <citation type="submission" date="2025-08" db="UniProtKB">
        <authorList>
            <consortium name="Ensembl"/>
        </authorList>
    </citation>
    <scope>IDENTIFICATION</scope>
</reference>
<dbReference type="GO" id="GO:0022900">
    <property type="term" value="P:electron transport chain"/>
    <property type="evidence" value="ECO:0007669"/>
    <property type="project" value="InterPro"/>
</dbReference>
<dbReference type="eggNOG" id="ENOG502QW2J">
    <property type="taxonomic scope" value="Eukaryota"/>
</dbReference>
<proteinExistence type="predicted"/>
<protein>
    <submittedName>
        <fullName evidence="1">Uncharacterized protein</fullName>
    </submittedName>
</protein>
<accession>H2YG23</accession>
<keyword evidence="2" id="KW-1185">Reference proteome</keyword>
<dbReference type="InterPro" id="IPR006885">
    <property type="entry name" value="NADH_UbQ_FeS_4_mit-like"/>
</dbReference>
<dbReference type="InterPro" id="IPR049547">
    <property type="entry name" value="WDR93_beta-prop"/>
</dbReference>
<dbReference type="Ensembl" id="ENSCSAVT00000004335.1">
    <property type="protein sequence ID" value="ENSCSAVP00000004272.1"/>
    <property type="gene ID" value="ENSCSAVG00000002526.1"/>
</dbReference>
<reference evidence="1" key="3">
    <citation type="submission" date="2025-09" db="UniProtKB">
        <authorList>
            <consortium name="Ensembl"/>
        </authorList>
    </citation>
    <scope>IDENTIFICATION</scope>
</reference>
<dbReference type="OMA" id="MPVYIRS"/>
<dbReference type="InParanoid" id="H2YG23"/>
<dbReference type="AlphaFoldDB" id="H2YG23"/>
<evidence type="ECO:0000313" key="2">
    <source>
        <dbReference type="Proteomes" id="UP000007875"/>
    </source>
</evidence>
<dbReference type="PANTHER" id="PTHR12219:SF17">
    <property type="entry name" value="WD REPEAT-CONTAINING PROTEIN 93"/>
    <property type="match status" value="1"/>
</dbReference>
<dbReference type="Proteomes" id="UP000007875">
    <property type="component" value="Unassembled WGS sequence"/>
</dbReference>
<dbReference type="GeneTree" id="ENSGT00390000009995"/>
<name>H2YG23_CIOSA</name>
<reference evidence="2" key="1">
    <citation type="submission" date="2003-08" db="EMBL/GenBank/DDBJ databases">
        <authorList>
            <person name="Birren B."/>
            <person name="Nusbaum C."/>
            <person name="Abebe A."/>
            <person name="Abouelleil A."/>
            <person name="Adekoya E."/>
            <person name="Ait-zahra M."/>
            <person name="Allen N."/>
            <person name="Allen T."/>
            <person name="An P."/>
            <person name="Anderson M."/>
            <person name="Anderson S."/>
            <person name="Arachchi H."/>
            <person name="Armbruster J."/>
            <person name="Bachantsang P."/>
            <person name="Baldwin J."/>
            <person name="Barry A."/>
            <person name="Bayul T."/>
            <person name="Blitshsteyn B."/>
            <person name="Bloom T."/>
            <person name="Blye J."/>
            <person name="Boguslavskiy L."/>
            <person name="Borowsky M."/>
            <person name="Boukhgalter B."/>
            <person name="Brunache A."/>
            <person name="Butler J."/>
            <person name="Calixte N."/>
            <person name="Calvo S."/>
            <person name="Camarata J."/>
            <person name="Campo K."/>
            <person name="Chang J."/>
            <person name="Cheshatsang Y."/>
            <person name="Citroen M."/>
            <person name="Collymore A."/>
            <person name="Considine T."/>
            <person name="Cook A."/>
            <person name="Cooke P."/>
            <person name="Corum B."/>
            <person name="Cuomo C."/>
            <person name="David R."/>
            <person name="Dawoe T."/>
            <person name="Degray S."/>
            <person name="Dodge S."/>
            <person name="Dooley K."/>
            <person name="Dorje P."/>
            <person name="Dorjee K."/>
            <person name="Dorris L."/>
            <person name="Duffey N."/>
            <person name="Dupes A."/>
            <person name="Elkins T."/>
            <person name="Engels R."/>
            <person name="Erickson J."/>
            <person name="Farina A."/>
            <person name="Faro S."/>
            <person name="Ferreira P."/>
            <person name="Fischer H."/>
            <person name="Fitzgerald M."/>
            <person name="Foley K."/>
            <person name="Gage D."/>
            <person name="Galagan J."/>
            <person name="Gearin G."/>
            <person name="Gnerre S."/>
            <person name="Gnirke A."/>
            <person name="Goyette A."/>
            <person name="Graham J."/>
            <person name="Grandbois E."/>
            <person name="Gyaltsen K."/>
            <person name="Hafez N."/>
            <person name="Hagopian D."/>
            <person name="Hagos B."/>
            <person name="Hall J."/>
            <person name="Hatcher B."/>
            <person name="Heller A."/>
            <person name="Higgins H."/>
            <person name="Honan T."/>
            <person name="Horn A."/>
            <person name="Houde N."/>
            <person name="Hughes L."/>
            <person name="Hulme W."/>
            <person name="Husby E."/>
            <person name="Iliev I."/>
            <person name="Jaffe D."/>
            <person name="Jones C."/>
            <person name="Kamal M."/>
            <person name="Kamat A."/>
            <person name="Kamvysselis M."/>
            <person name="Karlsson E."/>
            <person name="Kells C."/>
            <person name="Kieu A."/>
            <person name="Kisner P."/>
            <person name="Kodira C."/>
            <person name="Kulbokas E."/>
            <person name="Labutti K."/>
            <person name="Lama D."/>
            <person name="Landers T."/>
            <person name="Leger J."/>
            <person name="Levine S."/>
            <person name="Lewis D."/>
            <person name="Lewis T."/>
            <person name="Lindblad-toh K."/>
            <person name="Liu X."/>
            <person name="Lokyitsang T."/>
            <person name="Lokyitsang Y."/>
            <person name="Lucien O."/>
            <person name="Lui A."/>
            <person name="Ma L.J."/>
            <person name="Mabbitt R."/>
            <person name="Macdonald J."/>
            <person name="Maclean C."/>
            <person name="Major J."/>
            <person name="Manning J."/>
            <person name="Marabella R."/>
            <person name="Maru K."/>
            <person name="Matthews C."/>
            <person name="Mauceli E."/>
            <person name="Mccarthy M."/>
            <person name="Mcdonough S."/>
            <person name="Mcghee T."/>
            <person name="Meldrim J."/>
            <person name="Meneus L."/>
            <person name="Mesirov J."/>
            <person name="Mihalev A."/>
            <person name="Mihova T."/>
            <person name="Mikkelsen T."/>
            <person name="Mlenga V."/>
            <person name="Moru K."/>
            <person name="Mozes J."/>
            <person name="Mulrain L."/>
            <person name="Munson G."/>
            <person name="Naylor J."/>
            <person name="Newes C."/>
            <person name="Nguyen C."/>
            <person name="Nguyen N."/>
            <person name="Nguyen T."/>
            <person name="Nicol R."/>
            <person name="Nielsen C."/>
            <person name="Nizzari M."/>
            <person name="Norbu C."/>
            <person name="Norbu N."/>
            <person name="O'donnell P."/>
            <person name="Okoawo O."/>
            <person name="O'leary S."/>
            <person name="Omotosho B."/>
            <person name="O'neill K."/>
            <person name="Osman S."/>
            <person name="Parker S."/>
            <person name="Perrin D."/>
            <person name="Phunkhang P."/>
            <person name="Piqani B."/>
            <person name="Purcell S."/>
            <person name="Rachupka T."/>
            <person name="Ramasamy U."/>
            <person name="Rameau R."/>
            <person name="Ray V."/>
            <person name="Raymond C."/>
            <person name="Retta R."/>
            <person name="Richardson S."/>
            <person name="Rise C."/>
            <person name="Rodriguez J."/>
            <person name="Rogers J."/>
            <person name="Rogov P."/>
            <person name="Rutman M."/>
            <person name="Schupbach R."/>
            <person name="Seaman C."/>
            <person name="Settipalli S."/>
            <person name="Sharpe T."/>
            <person name="Sheridan J."/>
            <person name="Sherpa N."/>
            <person name="Shi J."/>
            <person name="Smirnov S."/>
            <person name="Smith C."/>
            <person name="Sougnez C."/>
            <person name="Spencer B."/>
            <person name="Stalker J."/>
            <person name="Stange-thomann N."/>
            <person name="Stavropoulos S."/>
            <person name="Stetson K."/>
            <person name="Stone C."/>
            <person name="Stone S."/>
            <person name="Stubbs M."/>
            <person name="Talamas J."/>
            <person name="Tchuinga P."/>
            <person name="Tenzing P."/>
            <person name="Tesfaye S."/>
            <person name="Theodore J."/>
            <person name="Thoulutsang Y."/>
            <person name="Topham K."/>
            <person name="Towey S."/>
            <person name="Tsamla T."/>
            <person name="Tsomo N."/>
            <person name="Vallee D."/>
            <person name="Vassiliev H."/>
            <person name="Venkataraman V."/>
            <person name="Vinson J."/>
            <person name="Vo A."/>
            <person name="Wade C."/>
            <person name="Wang S."/>
            <person name="Wangchuk T."/>
            <person name="Wangdi T."/>
            <person name="Whittaker C."/>
            <person name="Wilkinson J."/>
            <person name="Wu Y."/>
            <person name="Wyman D."/>
            <person name="Yadav S."/>
            <person name="Yang S."/>
            <person name="Yang X."/>
            <person name="Yeager S."/>
            <person name="Yee E."/>
            <person name="Young G."/>
            <person name="Zainoun J."/>
            <person name="Zembeck L."/>
            <person name="Zimmer A."/>
            <person name="Zody M."/>
            <person name="Lander E."/>
        </authorList>
    </citation>
    <scope>NUCLEOTIDE SEQUENCE [LARGE SCALE GENOMIC DNA]</scope>
</reference>
<evidence type="ECO:0000313" key="1">
    <source>
        <dbReference type="Ensembl" id="ENSCSAVP00000004272.1"/>
    </source>
</evidence>
<dbReference type="HOGENOM" id="CLU_1140164_0_0_1"/>
<organism evidence="1 2">
    <name type="scientific">Ciona savignyi</name>
    <name type="common">Pacific transparent sea squirt</name>
    <dbReference type="NCBI Taxonomy" id="51511"/>
    <lineage>
        <taxon>Eukaryota</taxon>
        <taxon>Metazoa</taxon>
        <taxon>Chordata</taxon>
        <taxon>Tunicata</taxon>
        <taxon>Ascidiacea</taxon>
        <taxon>Phlebobranchia</taxon>
        <taxon>Cionidae</taxon>
        <taxon>Ciona</taxon>
    </lineage>
</organism>
<dbReference type="PANTHER" id="PTHR12219">
    <property type="entry name" value="NADH-UBIQUINONE OXIDOREDUCTASE"/>
    <property type="match status" value="1"/>
</dbReference>
<dbReference type="Pfam" id="PF21030">
    <property type="entry name" value="WDR93"/>
    <property type="match status" value="1"/>
</dbReference>
<sequence>MPVYIRSGELDIPAPSISTLDSEDEDGVFLLDPELVVDELPQPFRMIDKILTGIVEDTWDVIVDRQVKREAELRRIKPPVYKPTSKIDEFSGSTCITHSGDERFLFVAPEAGGLVAHDAATHEKVAEWLCPDVCVETMTCKPIGPQCYLLATVDDMGFARLVLMASDTFHVVHIINEQIEGNPKSNAVKFELSSSGDYCGLSLQSGGSAWVDFYKLPRDTWMREVDNAQKESLKRAQMSNESIDNN</sequence>